<dbReference type="RefSeq" id="XP_022245916.1">
    <property type="nucleotide sequence ID" value="XM_022390208.1"/>
</dbReference>
<evidence type="ECO:0000256" key="4">
    <source>
        <dbReference type="SAM" id="SignalP"/>
    </source>
</evidence>
<accession>A0ABM1SQL0</accession>
<dbReference type="SMART" id="SM00409">
    <property type="entry name" value="IG"/>
    <property type="match status" value="4"/>
</dbReference>
<feature type="domain" description="Fibronectin type-III" evidence="6">
    <location>
        <begin position="509"/>
        <end position="607"/>
    </location>
</feature>
<dbReference type="CDD" id="cd00063">
    <property type="entry name" value="FN3"/>
    <property type="match status" value="3"/>
</dbReference>
<feature type="domain" description="Fibronectin type-III" evidence="6">
    <location>
        <begin position="609"/>
        <end position="702"/>
    </location>
</feature>
<dbReference type="Proteomes" id="UP000694941">
    <property type="component" value="Unplaced"/>
</dbReference>
<proteinExistence type="predicted"/>
<dbReference type="InterPro" id="IPR003598">
    <property type="entry name" value="Ig_sub2"/>
</dbReference>
<dbReference type="SMART" id="SM00408">
    <property type="entry name" value="IGc2"/>
    <property type="match status" value="4"/>
</dbReference>
<evidence type="ECO:0000256" key="2">
    <source>
        <dbReference type="SAM" id="MobiDB-lite"/>
    </source>
</evidence>
<dbReference type="InterPro" id="IPR036116">
    <property type="entry name" value="FN3_sf"/>
</dbReference>
<feature type="domain" description="Ig-like" evidence="5">
    <location>
        <begin position="310"/>
        <end position="403"/>
    </location>
</feature>
<keyword evidence="3" id="KW-1133">Transmembrane helix</keyword>
<feature type="region of interest" description="Disordered" evidence="2">
    <location>
        <begin position="487"/>
        <end position="509"/>
    </location>
</feature>
<sequence length="815" mass="90204">MKIGMLPTFLTFLISVECADPPVVAPFSFLKNIKLGEQVRVFCTVRRGDPPFSFSWWKDGERLYVGPHFDIEKIDEYTSRLVIVGVSTYDSGYYTCRVSNAVATDNTTAQMVIEDAPRIQPFIFPDKAEIGTQVNVLCSLLKGTLPVSFTWKKNGKTLTTVGDKIEILILSDSSKLKLKHLDGGNIGNYTCTARNTVGEDSRTARLLVNAPPFWKEQPKDTEAVHGQSASLHCGIGGYPRPKITWKKAYGTQSKDFLVVHNEYKKTILENGTLVIDSLKEADEGVYTCEAENGVGEGIQATVRLSVHAPPTVTSVKRRTSAKRGETAVIECEITGEQPLLVSWEKDGTKLTMPFTRFETYEEANGKGVKATLLISNVQRRDQGNYLCSVQNDYGSVKDVTALTVQEPPESPSDVKVISVNSRSAQVIWGAPSGISTSIKQFVIMFWKNSKVSGKLHQVSLTSTETSTLLRDLQPGNEYTVQLLAENDVGRGDPSDPVTFETKEEEPEAPPVDVEVEAADSHTLQISWKPPPTDTWNGQLKGYHVGYKVEGSASQLAYETVIKTNLREEKTLLRNLRPSTRYSVAVNAFNSAGDGPASEEIVTSTLNGDPPQSPEVKVKNVSQTSVTIMWSPRVNSDASVEQYVLEYVDTDQNKQEFHAPGSHKEYCIEGLESGQRYSIRVAAYNMFGRGDFSPSLVVITEGNARVPGYEPIVHETPFYFRLYFVIPVVASVTVILCVIVVAWACLKRAHYIEGRKAQLYVSYQQRLTYVPPSEISRDSRAVDAAYDIPWDVPNGGGSMGRDRSSYVKLKQGQNYV</sequence>
<dbReference type="SMART" id="SM00060">
    <property type="entry name" value="FN3"/>
    <property type="match status" value="3"/>
</dbReference>
<dbReference type="GeneID" id="106462830"/>
<dbReference type="PROSITE" id="PS50835">
    <property type="entry name" value="IG_LIKE"/>
    <property type="match status" value="4"/>
</dbReference>
<evidence type="ECO:0000259" key="6">
    <source>
        <dbReference type="PROSITE" id="PS50853"/>
    </source>
</evidence>
<keyword evidence="3" id="KW-0812">Transmembrane</keyword>
<dbReference type="InterPro" id="IPR013783">
    <property type="entry name" value="Ig-like_fold"/>
</dbReference>
<evidence type="ECO:0000313" key="7">
    <source>
        <dbReference type="Proteomes" id="UP000694941"/>
    </source>
</evidence>
<dbReference type="InterPro" id="IPR036179">
    <property type="entry name" value="Ig-like_dom_sf"/>
</dbReference>
<dbReference type="PANTHER" id="PTHR13817:SF166">
    <property type="entry name" value="NEURONAL IGCAM-RELATED"/>
    <property type="match status" value="1"/>
</dbReference>
<feature type="domain" description="Ig-like" evidence="5">
    <location>
        <begin position="22"/>
        <end position="114"/>
    </location>
</feature>
<reference evidence="8" key="1">
    <citation type="submission" date="2025-08" db="UniProtKB">
        <authorList>
            <consortium name="RefSeq"/>
        </authorList>
    </citation>
    <scope>IDENTIFICATION</scope>
    <source>
        <tissue evidence="8">Muscle</tissue>
    </source>
</reference>
<dbReference type="InterPro" id="IPR050964">
    <property type="entry name" value="Striated_Muscle_Regulatory"/>
</dbReference>
<feature type="domain" description="Ig-like" evidence="5">
    <location>
        <begin position="117"/>
        <end position="209"/>
    </location>
</feature>
<organism evidence="7 8">
    <name type="scientific">Limulus polyphemus</name>
    <name type="common">Atlantic horseshoe crab</name>
    <dbReference type="NCBI Taxonomy" id="6850"/>
    <lineage>
        <taxon>Eukaryota</taxon>
        <taxon>Metazoa</taxon>
        <taxon>Ecdysozoa</taxon>
        <taxon>Arthropoda</taxon>
        <taxon>Chelicerata</taxon>
        <taxon>Merostomata</taxon>
        <taxon>Xiphosura</taxon>
        <taxon>Limulidae</taxon>
        <taxon>Limulus</taxon>
    </lineage>
</organism>
<feature type="signal peptide" evidence="4">
    <location>
        <begin position="1"/>
        <end position="18"/>
    </location>
</feature>
<feature type="domain" description="Ig-like" evidence="5">
    <location>
        <begin position="212"/>
        <end position="305"/>
    </location>
</feature>
<dbReference type="InterPro" id="IPR003599">
    <property type="entry name" value="Ig_sub"/>
</dbReference>
<dbReference type="PROSITE" id="PS50853">
    <property type="entry name" value="FN3"/>
    <property type="match status" value="3"/>
</dbReference>
<dbReference type="SUPFAM" id="SSF49265">
    <property type="entry name" value="Fibronectin type III"/>
    <property type="match status" value="2"/>
</dbReference>
<evidence type="ECO:0000313" key="8">
    <source>
        <dbReference type="RefSeq" id="XP_022245916.1"/>
    </source>
</evidence>
<dbReference type="InterPro" id="IPR013098">
    <property type="entry name" value="Ig_I-set"/>
</dbReference>
<gene>
    <name evidence="8" type="primary">LOC106462830</name>
</gene>
<keyword evidence="4" id="KW-0732">Signal</keyword>
<keyword evidence="7" id="KW-1185">Reference proteome</keyword>
<evidence type="ECO:0000256" key="3">
    <source>
        <dbReference type="SAM" id="Phobius"/>
    </source>
</evidence>
<evidence type="ECO:0000259" key="5">
    <source>
        <dbReference type="PROSITE" id="PS50835"/>
    </source>
</evidence>
<dbReference type="InterPro" id="IPR003961">
    <property type="entry name" value="FN3_dom"/>
</dbReference>
<feature type="domain" description="Fibronectin type-III" evidence="6">
    <location>
        <begin position="410"/>
        <end position="504"/>
    </location>
</feature>
<dbReference type="Gene3D" id="2.60.40.10">
    <property type="entry name" value="Immunoglobulins"/>
    <property type="match status" value="7"/>
</dbReference>
<name>A0ABM1SQL0_LIMPO</name>
<dbReference type="PRINTS" id="PR00014">
    <property type="entry name" value="FNTYPEIII"/>
</dbReference>
<evidence type="ECO:0000256" key="1">
    <source>
        <dbReference type="ARBA" id="ARBA00022737"/>
    </source>
</evidence>
<feature type="chain" id="PRO_5046927723" evidence="4">
    <location>
        <begin position="19"/>
        <end position="815"/>
    </location>
</feature>
<dbReference type="SUPFAM" id="SSF48726">
    <property type="entry name" value="Immunoglobulin"/>
    <property type="match status" value="4"/>
</dbReference>
<feature type="transmembrane region" description="Helical" evidence="3">
    <location>
        <begin position="721"/>
        <end position="745"/>
    </location>
</feature>
<dbReference type="PANTHER" id="PTHR13817">
    <property type="entry name" value="TITIN"/>
    <property type="match status" value="1"/>
</dbReference>
<keyword evidence="3" id="KW-0472">Membrane</keyword>
<dbReference type="InterPro" id="IPR007110">
    <property type="entry name" value="Ig-like_dom"/>
</dbReference>
<dbReference type="Pfam" id="PF07679">
    <property type="entry name" value="I-set"/>
    <property type="match status" value="4"/>
</dbReference>
<keyword evidence="1" id="KW-0677">Repeat</keyword>
<dbReference type="Pfam" id="PF00041">
    <property type="entry name" value="fn3"/>
    <property type="match status" value="3"/>
</dbReference>
<protein>
    <submittedName>
        <fullName evidence="8">Down syndrome cell adhesion molecule-like protein 1 isoform X1</fullName>
    </submittedName>
</protein>